<dbReference type="InterPro" id="IPR015943">
    <property type="entry name" value="WD40/YVTN_repeat-like_dom_sf"/>
</dbReference>
<evidence type="ECO:0000256" key="2">
    <source>
        <dbReference type="ARBA" id="ARBA00022526"/>
    </source>
</evidence>
<reference evidence="4 5" key="1">
    <citation type="submission" date="2018-02" db="EMBL/GenBank/DDBJ databases">
        <title>Insights into the biology of acidophilic members of the Acidiferrobacteraceae family derived from comparative genomic analyses.</title>
        <authorList>
            <person name="Issotta F."/>
            <person name="Thyssen C."/>
            <person name="Mena C."/>
            <person name="Moya A."/>
            <person name="Bellenberg S."/>
            <person name="Sproer C."/>
            <person name="Covarrubias P.C."/>
            <person name="Sand W."/>
            <person name="Quatrini R."/>
            <person name="Vera M."/>
        </authorList>
    </citation>
    <scope>NUCLEOTIDE SEQUENCE [LARGE SCALE GENOMIC DNA]</scope>
    <source>
        <strain evidence="5">m-1</strain>
    </source>
</reference>
<dbReference type="GO" id="GO:0017057">
    <property type="term" value="F:6-phosphogluconolactonase activity"/>
    <property type="evidence" value="ECO:0007669"/>
    <property type="project" value="TreeGrafter"/>
</dbReference>
<dbReference type="GO" id="GO:0006006">
    <property type="term" value="P:glucose metabolic process"/>
    <property type="evidence" value="ECO:0007669"/>
    <property type="project" value="UniProtKB-KW"/>
</dbReference>
<dbReference type="STRING" id="163359.A9R16_00360"/>
<dbReference type="GO" id="GO:0005829">
    <property type="term" value="C:cytosol"/>
    <property type="evidence" value="ECO:0007669"/>
    <property type="project" value="TreeGrafter"/>
</dbReference>
<protein>
    <submittedName>
        <fullName evidence="4">Uncharacterized protein</fullName>
    </submittedName>
</protein>
<accession>A0A1C2G592</accession>
<dbReference type="InterPro" id="IPR050282">
    <property type="entry name" value="Cycloisomerase_2"/>
</dbReference>
<proteinExistence type="inferred from homology"/>
<sequence>MGAHRYRHIPLLILGLCWLSVVARARTFVYVANYNNSTISVYAEHGKGNLVAVQSMPTPGGPESIIADPLGYVITADSLAHAVSAYHVNPADGRLARAAVHLQGPRTNPFSVTASPGGHDIYVANSGDSTVSIYRVRRAPDTLIPDGRVHEAPGATPYSVAFTPNGRYAYVANFGNDTIAMYRRAPGQAALIPLGVFHEPPGDGPYGLAVGPDGRFLYVADFRANVLLVLAIGAHGRLTLKDRVTEPFDHHPDSLVIDPSGRYLFVANTSANDISIFRINQADGRITHVGHVPTGGYPFSLTLDTAARFVFAVNYGSSTISRYRLDRNSGLLTAIGTTAEASYADPYGITAFTTPAPAARPTPGTADSHPGSAGDRRRAAP</sequence>
<dbReference type="PANTHER" id="PTHR30344">
    <property type="entry name" value="6-PHOSPHOGLUCONOLACTONASE-RELATED"/>
    <property type="match status" value="1"/>
</dbReference>
<keyword evidence="2" id="KW-0313">Glucose metabolism</keyword>
<evidence type="ECO:0000313" key="4">
    <source>
        <dbReference type="EMBL" id="RCN56564.1"/>
    </source>
</evidence>
<feature type="region of interest" description="Disordered" evidence="3">
    <location>
        <begin position="354"/>
        <end position="381"/>
    </location>
</feature>
<comment type="caution">
    <text evidence="4">The sequence shown here is derived from an EMBL/GenBank/DDBJ whole genome shotgun (WGS) entry which is preliminary data.</text>
</comment>
<dbReference type="Gene3D" id="2.130.10.10">
    <property type="entry name" value="YVTN repeat-like/Quinoprotein amine dehydrogenase"/>
    <property type="match status" value="1"/>
</dbReference>
<evidence type="ECO:0000256" key="3">
    <source>
        <dbReference type="SAM" id="MobiDB-lite"/>
    </source>
</evidence>
<dbReference type="OrthoDB" id="9790815at2"/>
<evidence type="ECO:0000256" key="1">
    <source>
        <dbReference type="ARBA" id="ARBA00005564"/>
    </source>
</evidence>
<dbReference type="Proteomes" id="UP000253250">
    <property type="component" value="Unassembled WGS sequence"/>
</dbReference>
<keyword evidence="2" id="KW-0119">Carbohydrate metabolism</keyword>
<name>A0A1C2G592_9GAMM</name>
<dbReference type="InterPro" id="IPR011048">
    <property type="entry name" value="Haem_d1_sf"/>
</dbReference>
<dbReference type="SUPFAM" id="SSF51004">
    <property type="entry name" value="C-terminal (heme d1) domain of cytochrome cd1-nitrite reductase"/>
    <property type="match status" value="1"/>
</dbReference>
<organism evidence="4 5">
    <name type="scientific">Acidiferrobacter thiooxydans</name>
    <dbReference type="NCBI Taxonomy" id="163359"/>
    <lineage>
        <taxon>Bacteria</taxon>
        <taxon>Pseudomonadati</taxon>
        <taxon>Pseudomonadota</taxon>
        <taxon>Gammaproteobacteria</taxon>
        <taxon>Acidiferrobacterales</taxon>
        <taxon>Acidiferrobacteraceae</taxon>
        <taxon>Acidiferrobacter</taxon>
    </lineage>
</organism>
<dbReference type="EMBL" id="PSYR01000002">
    <property type="protein sequence ID" value="RCN56564.1"/>
    <property type="molecule type" value="Genomic_DNA"/>
</dbReference>
<dbReference type="InterPro" id="IPR019405">
    <property type="entry name" value="Lactonase_7-beta_prop"/>
</dbReference>
<dbReference type="AlphaFoldDB" id="A0A1C2G592"/>
<dbReference type="RefSeq" id="WP_065968627.1">
    <property type="nucleotide sequence ID" value="NZ_CP080624.1"/>
</dbReference>
<keyword evidence="5" id="KW-1185">Reference proteome</keyword>
<dbReference type="PANTHER" id="PTHR30344:SF1">
    <property type="entry name" value="6-PHOSPHOGLUCONOLACTONASE"/>
    <property type="match status" value="1"/>
</dbReference>
<comment type="similarity">
    <text evidence="1">Belongs to the cycloisomerase 2 family.</text>
</comment>
<gene>
    <name evidence="4" type="ORF">C4900_12285</name>
</gene>
<evidence type="ECO:0000313" key="5">
    <source>
        <dbReference type="Proteomes" id="UP000253250"/>
    </source>
</evidence>
<feature type="compositionally biased region" description="Low complexity" evidence="3">
    <location>
        <begin position="354"/>
        <end position="366"/>
    </location>
</feature>
<dbReference type="Pfam" id="PF10282">
    <property type="entry name" value="Lactonase"/>
    <property type="match status" value="2"/>
</dbReference>